<dbReference type="Proteomes" id="UP000029867">
    <property type="component" value="Unassembled WGS sequence"/>
</dbReference>
<protein>
    <submittedName>
        <fullName evidence="2">Uncharacterized protein</fullName>
    </submittedName>
</protein>
<comment type="caution">
    <text evidence="2">The sequence shown here is derived from an EMBL/GenBank/DDBJ whole genome shotgun (WGS) entry which is preliminary data.</text>
</comment>
<feature type="coiled-coil region" evidence="1">
    <location>
        <begin position="116"/>
        <end position="143"/>
    </location>
</feature>
<sequence length="221" mass="24917">MLYSKYGLKAERLEEIPTIDTKMLNALVIQPLLLQLLTPVGKLTPFVPLSVSLISLDLQKPLLSCLSKQGIEQERQLNSQKALDGSDDIDAPAGESVPLLQNQHGMYGGSSENVAVEEGKLRIAKLQREIDELDDNYDADYINANVNPVDNLNILSLMVIRDWNNKNDNEDWKVYSFGRYRIYMYSVNVRYALMLCTNEEYPSSIAISRMQGVSKILSSKL</sequence>
<dbReference type="EMBL" id="JQFK01000076">
    <property type="protein sequence ID" value="KGK36380.1"/>
    <property type="molecule type" value="Genomic_DNA"/>
</dbReference>
<keyword evidence="1" id="KW-0175">Coiled coil</keyword>
<reference evidence="3" key="1">
    <citation type="journal article" date="2014" name="Microb. Cell Fact.">
        <title>Exploiting Issatchenkia orientalis SD108 for succinic acid production.</title>
        <authorList>
            <person name="Xiao H."/>
            <person name="Shao Z."/>
            <person name="Jiang Y."/>
            <person name="Dole S."/>
            <person name="Zhao H."/>
        </authorList>
    </citation>
    <scope>NUCLEOTIDE SEQUENCE [LARGE SCALE GENOMIC DNA]</scope>
    <source>
        <strain evidence="3">SD108</strain>
    </source>
</reference>
<organism evidence="2 3">
    <name type="scientific">Pichia kudriavzevii</name>
    <name type="common">Yeast</name>
    <name type="synonym">Issatchenkia orientalis</name>
    <dbReference type="NCBI Taxonomy" id="4909"/>
    <lineage>
        <taxon>Eukaryota</taxon>
        <taxon>Fungi</taxon>
        <taxon>Dikarya</taxon>
        <taxon>Ascomycota</taxon>
        <taxon>Saccharomycotina</taxon>
        <taxon>Pichiomycetes</taxon>
        <taxon>Pichiales</taxon>
        <taxon>Pichiaceae</taxon>
        <taxon>Pichia</taxon>
    </lineage>
</organism>
<dbReference type="HOGENOM" id="CLU_1250830_0_0_1"/>
<gene>
    <name evidence="2" type="ORF">JL09_g4472</name>
</gene>
<evidence type="ECO:0000313" key="2">
    <source>
        <dbReference type="EMBL" id="KGK36380.1"/>
    </source>
</evidence>
<dbReference type="AlphaFoldDB" id="A0A099NUX0"/>
<proteinExistence type="predicted"/>
<dbReference type="VEuPathDB" id="FungiDB:C5L36_0D04950"/>
<name>A0A099NUX0_PICKU</name>
<evidence type="ECO:0000313" key="3">
    <source>
        <dbReference type="Proteomes" id="UP000029867"/>
    </source>
</evidence>
<accession>A0A099NUX0</accession>
<evidence type="ECO:0000256" key="1">
    <source>
        <dbReference type="SAM" id="Coils"/>
    </source>
</evidence>